<proteinExistence type="predicted"/>
<evidence type="ECO:0008006" key="4">
    <source>
        <dbReference type="Google" id="ProtNLM"/>
    </source>
</evidence>
<protein>
    <recommendedName>
        <fullName evidence="4">SGNH hydrolase-type esterase domain-containing protein</fullName>
    </recommendedName>
</protein>
<dbReference type="InterPro" id="IPR052925">
    <property type="entry name" value="Phage_Integrase-like_Recomb"/>
</dbReference>
<dbReference type="PANTHER" id="PTHR34605:SF3">
    <property type="entry name" value="P CELL-TYPE AGGLUTINATION PROTEIN MAP4-LIKE-RELATED"/>
    <property type="match status" value="1"/>
</dbReference>
<accession>A0ABQ9EPW3</accession>
<name>A0ABQ9EPW3_TEGGR</name>
<dbReference type="InterPro" id="IPR036514">
    <property type="entry name" value="SGNH_hydro_sf"/>
</dbReference>
<dbReference type="SUPFAM" id="SSF56349">
    <property type="entry name" value="DNA breaking-rejoining enzymes"/>
    <property type="match status" value="1"/>
</dbReference>
<dbReference type="PANTHER" id="PTHR34605">
    <property type="entry name" value="PHAGE_INTEGRASE DOMAIN-CONTAINING PROTEIN"/>
    <property type="match status" value="1"/>
</dbReference>
<evidence type="ECO:0000256" key="1">
    <source>
        <dbReference type="ARBA" id="ARBA00023172"/>
    </source>
</evidence>
<dbReference type="Proteomes" id="UP001217089">
    <property type="component" value="Unassembled WGS sequence"/>
</dbReference>
<dbReference type="Gene3D" id="1.10.443.10">
    <property type="entry name" value="Intergrase catalytic core"/>
    <property type="match status" value="1"/>
</dbReference>
<reference evidence="2 3" key="1">
    <citation type="submission" date="2022-12" db="EMBL/GenBank/DDBJ databases">
        <title>Chromosome-level genome of Tegillarca granosa.</title>
        <authorList>
            <person name="Kim J."/>
        </authorList>
    </citation>
    <scope>NUCLEOTIDE SEQUENCE [LARGE SCALE GENOMIC DNA]</scope>
    <source>
        <strain evidence="2">Teg-2019</strain>
        <tissue evidence="2">Adductor muscle</tissue>
    </source>
</reference>
<keyword evidence="3" id="KW-1185">Reference proteome</keyword>
<dbReference type="SUPFAM" id="SSF52266">
    <property type="entry name" value="SGNH hydrolase"/>
    <property type="match status" value="1"/>
</dbReference>
<dbReference type="InterPro" id="IPR013762">
    <property type="entry name" value="Integrase-like_cat_sf"/>
</dbReference>
<organism evidence="2 3">
    <name type="scientific">Tegillarca granosa</name>
    <name type="common">Malaysian cockle</name>
    <name type="synonym">Anadara granosa</name>
    <dbReference type="NCBI Taxonomy" id="220873"/>
    <lineage>
        <taxon>Eukaryota</taxon>
        <taxon>Metazoa</taxon>
        <taxon>Spiralia</taxon>
        <taxon>Lophotrochozoa</taxon>
        <taxon>Mollusca</taxon>
        <taxon>Bivalvia</taxon>
        <taxon>Autobranchia</taxon>
        <taxon>Pteriomorphia</taxon>
        <taxon>Arcoida</taxon>
        <taxon>Arcoidea</taxon>
        <taxon>Arcidae</taxon>
        <taxon>Tegillarca</taxon>
    </lineage>
</organism>
<sequence length="448" mass="50416">MGSHTSQIPAKQSVMFYSCLPIVRIWPPKLDHVVHFIAYLSLRNLAHSANFLIMKIRYGKAYSLAFFGFLRVGELAVTTGNHTDNIIAVTDIKVNQSPSPSNELFLRYSKTDQLGFGTRILIPAVGGHLCPVKVLQSYLALRPQLKGPLLRHYGGAPLTRYQFVAVLRKSLHKLGIPVMHYKAHSLRIGAATSAAMAVCWALALRCLQVLFAFSCSSHTHDYLSLSETQWVWCVGSSITERAFCAARQRCGGAILCNVTNYFKGFFLLLQIKNPPNFLIVHCGGNDLGRIPLSDLRNLLKQIIQTLAKRLPHTRIIWSQILPRLQWRYSCDPVPWRRKRVNSVIARVSICCGGAYIKYPDITVHSPSLFQSDGVHLSSVGTHCFLNSLQGAIEYFSLSQAYGFGTLLIKRTSRTLMDFTFSVRFGDYSTTENRFFFQKHVEDHLTMSV</sequence>
<dbReference type="EMBL" id="JARBDR010000793">
    <property type="protein sequence ID" value="KAJ8307264.1"/>
    <property type="molecule type" value="Genomic_DNA"/>
</dbReference>
<dbReference type="Gene3D" id="3.40.50.1110">
    <property type="entry name" value="SGNH hydrolase"/>
    <property type="match status" value="1"/>
</dbReference>
<dbReference type="InterPro" id="IPR011010">
    <property type="entry name" value="DNA_brk_join_enz"/>
</dbReference>
<gene>
    <name evidence="2" type="ORF">KUTeg_015348</name>
</gene>
<evidence type="ECO:0000313" key="3">
    <source>
        <dbReference type="Proteomes" id="UP001217089"/>
    </source>
</evidence>
<comment type="caution">
    <text evidence="2">The sequence shown here is derived from an EMBL/GenBank/DDBJ whole genome shotgun (WGS) entry which is preliminary data.</text>
</comment>
<evidence type="ECO:0000313" key="2">
    <source>
        <dbReference type="EMBL" id="KAJ8307264.1"/>
    </source>
</evidence>
<keyword evidence="1" id="KW-0233">DNA recombination</keyword>